<evidence type="ECO:0000313" key="10">
    <source>
        <dbReference type="EMBL" id="SUM87664.1"/>
    </source>
</evidence>
<evidence type="ECO:0000256" key="7">
    <source>
        <dbReference type="SAM" id="Phobius"/>
    </source>
</evidence>
<keyword evidence="3" id="KW-1003">Cell membrane</keyword>
<feature type="transmembrane region" description="Helical" evidence="7">
    <location>
        <begin position="138"/>
        <end position="161"/>
    </location>
</feature>
<evidence type="ECO:0000313" key="9">
    <source>
        <dbReference type="EMBL" id="CAD7359128.1"/>
    </source>
</evidence>
<keyword evidence="4 7" id="KW-0812">Transmembrane</keyword>
<evidence type="ECO:0000256" key="6">
    <source>
        <dbReference type="ARBA" id="ARBA00023136"/>
    </source>
</evidence>
<keyword evidence="2" id="KW-0813">Transport</keyword>
<dbReference type="PANTHER" id="PTHR42718:SF24">
    <property type="entry name" value="MAJOR FACILITATOR SUPERFAMILY (MFS) PROFILE DOMAIN-CONTAINING PROTEIN"/>
    <property type="match status" value="1"/>
</dbReference>
<dbReference type="CDD" id="cd17503">
    <property type="entry name" value="MFS_LmrB_MDR_like"/>
    <property type="match status" value="1"/>
</dbReference>
<gene>
    <name evidence="10" type="primary">emrB_2</name>
    <name evidence="10" type="ORF">NCTC12218_00717</name>
</gene>
<dbReference type="GO" id="GO:0005886">
    <property type="term" value="C:plasma membrane"/>
    <property type="evidence" value="ECO:0007669"/>
    <property type="project" value="UniProtKB-SubCell"/>
</dbReference>
<dbReference type="InterPro" id="IPR036259">
    <property type="entry name" value="MFS_trans_sf"/>
</dbReference>
<evidence type="ECO:0000259" key="8">
    <source>
        <dbReference type="PROSITE" id="PS50850"/>
    </source>
</evidence>
<feature type="transmembrane region" description="Helical" evidence="7">
    <location>
        <begin position="440"/>
        <end position="467"/>
    </location>
</feature>
<reference evidence="9 11" key="2">
    <citation type="submission" date="2020-11" db="EMBL/GenBank/DDBJ databases">
        <authorList>
            <consortium name="Pathogen Informatics"/>
        </authorList>
    </citation>
    <scope>NUCLEOTIDE SEQUENCE [LARGE SCALE GENOMIC DNA]</scope>
    <source>
        <strain evidence="9 11">NCTC12218</strain>
    </source>
</reference>
<evidence type="ECO:0000256" key="1">
    <source>
        <dbReference type="ARBA" id="ARBA00004651"/>
    </source>
</evidence>
<dbReference type="Gene3D" id="1.20.1250.20">
    <property type="entry name" value="MFS general substrate transporter like domains"/>
    <property type="match status" value="1"/>
</dbReference>
<sequence>MHEGVQIDKKQRNFIVAVILASAFIAILNQTLLNTALPSIMRGLNIDESTSQWLVTGFMLVNGIMIPLTAYLMDRVPTRYLYLAAMGTFLLGSVIAVSAPTFLVLMLARVIQAMGAGVIMPLSQFTLFTLFPKSQRGFAMGLSGLVIQFAPAIGPTLSGLLVDHYTWRAPLMVVVVVATIGFIFGWMSMRNFSDTKEVVLDKTSVLLSTFGFGLMLYGFSIAGTQGFHNPLVIISLIAGLVIVGIFIHRQLKIDNPILNLHVFQSRTFTLTSIASMIAFTSMVGPALLIPVYIQNALGLSALLSGLVVLPGAVINGVMSVVNGRLYDKVGARVLVIPGFILLLITTLMMAQLTAHTSYLYVISIFTIRLFSISLLTMPLNTAGINSLTNDMVSHGTAIMNTLRTISGSMGTALMVTLMSLGARWYHPDHSVAQGMIHREAIAFGVDLAFYVTSGFLLICLIISFFIYDRGKEKKTRKQNYVRQPNR</sequence>
<dbReference type="InterPro" id="IPR011701">
    <property type="entry name" value="MFS"/>
</dbReference>
<dbReference type="InterPro" id="IPR004638">
    <property type="entry name" value="EmrB-like"/>
</dbReference>
<feature type="transmembrane region" description="Helical" evidence="7">
    <location>
        <begin position="111"/>
        <end position="131"/>
    </location>
</feature>
<evidence type="ECO:0000256" key="5">
    <source>
        <dbReference type="ARBA" id="ARBA00022989"/>
    </source>
</evidence>
<dbReference type="Gene3D" id="1.20.1720.10">
    <property type="entry name" value="Multidrug resistance protein D"/>
    <property type="match status" value="1"/>
</dbReference>
<feature type="transmembrane region" description="Helical" evidence="7">
    <location>
        <begin position="53"/>
        <end position="73"/>
    </location>
</feature>
<evidence type="ECO:0000256" key="2">
    <source>
        <dbReference type="ARBA" id="ARBA00022448"/>
    </source>
</evidence>
<accession>A0A7Z7VWK8</accession>
<proteinExistence type="predicted"/>
<feature type="transmembrane region" description="Helical" evidence="7">
    <location>
        <begin position="400"/>
        <end position="420"/>
    </location>
</feature>
<evidence type="ECO:0000256" key="4">
    <source>
        <dbReference type="ARBA" id="ARBA00022692"/>
    </source>
</evidence>
<comment type="subcellular location">
    <subcellularLocation>
        <location evidence="1">Cell membrane</location>
        <topology evidence="1">Multi-pass membrane protein</topology>
    </subcellularLocation>
</comment>
<keyword evidence="5 7" id="KW-1133">Transmembrane helix</keyword>
<keyword evidence="6 7" id="KW-0472">Membrane</keyword>
<feature type="domain" description="Major facilitator superfamily (MFS) profile" evidence="8">
    <location>
        <begin position="15"/>
        <end position="471"/>
    </location>
</feature>
<feature type="transmembrane region" description="Helical" evidence="7">
    <location>
        <begin position="299"/>
        <end position="321"/>
    </location>
</feature>
<feature type="transmembrane region" description="Helical" evidence="7">
    <location>
        <begin position="333"/>
        <end position="352"/>
    </location>
</feature>
<feature type="transmembrane region" description="Helical" evidence="7">
    <location>
        <begin position="199"/>
        <end position="221"/>
    </location>
</feature>
<feature type="transmembrane region" description="Helical" evidence="7">
    <location>
        <begin position="12"/>
        <end position="33"/>
    </location>
</feature>
<dbReference type="GO" id="GO:0022857">
    <property type="term" value="F:transmembrane transporter activity"/>
    <property type="evidence" value="ECO:0007669"/>
    <property type="project" value="InterPro"/>
</dbReference>
<feature type="transmembrane region" description="Helical" evidence="7">
    <location>
        <begin position="227"/>
        <end position="247"/>
    </location>
</feature>
<dbReference type="InterPro" id="IPR020846">
    <property type="entry name" value="MFS_dom"/>
</dbReference>
<dbReference type="PRINTS" id="PR01036">
    <property type="entry name" value="TCRTETB"/>
</dbReference>
<dbReference type="Pfam" id="PF07690">
    <property type="entry name" value="MFS_1"/>
    <property type="match status" value="1"/>
</dbReference>
<evidence type="ECO:0000313" key="11">
    <source>
        <dbReference type="Proteomes" id="UP000264146"/>
    </source>
</evidence>
<protein>
    <submittedName>
        <fullName evidence="10">Multidrug resistance transporter protein</fullName>
    </submittedName>
</protein>
<organism evidence="10">
    <name type="scientific">Staphylococcus schleiferi</name>
    <dbReference type="NCBI Taxonomy" id="1295"/>
    <lineage>
        <taxon>Bacteria</taxon>
        <taxon>Bacillati</taxon>
        <taxon>Bacillota</taxon>
        <taxon>Bacilli</taxon>
        <taxon>Bacillales</taxon>
        <taxon>Staphylococcaceae</taxon>
        <taxon>Staphylococcus</taxon>
    </lineage>
</organism>
<dbReference type="Proteomes" id="UP000264146">
    <property type="component" value="Chromosome"/>
</dbReference>
<feature type="transmembrane region" description="Helical" evidence="7">
    <location>
        <begin position="268"/>
        <end position="293"/>
    </location>
</feature>
<feature type="transmembrane region" description="Helical" evidence="7">
    <location>
        <begin position="358"/>
        <end position="379"/>
    </location>
</feature>
<dbReference type="EMBL" id="LR962863">
    <property type="protein sequence ID" value="CAD7359128.1"/>
    <property type="molecule type" value="Genomic_DNA"/>
</dbReference>
<dbReference type="PANTHER" id="PTHR42718">
    <property type="entry name" value="MAJOR FACILITATOR SUPERFAMILY MULTIDRUG TRANSPORTER MFSC"/>
    <property type="match status" value="1"/>
</dbReference>
<dbReference type="RefSeq" id="WP_126496521.1">
    <property type="nucleotide sequence ID" value="NZ_LR962863.1"/>
</dbReference>
<evidence type="ECO:0000256" key="3">
    <source>
        <dbReference type="ARBA" id="ARBA00022475"/>
    </source>
</evidence>
<feature type="transmembrane region" description="Helical" evidence="7">
    <location>
        <begin position="80"/>
        <end position="105"/>
    </location>
</feature>
<dbReference type="EMBL" id="UHEF01000001">
    <property type="protein sequence ID" value="SUM87664.1"/>
    <property type="molecule type" value="Genomic_DNA"/>
</dbReference>
<dbReference type="AlphaFoldDB" id="A0A7Z7VWK8"/>
<feature type="transmembrane region" description="Helical" evidence="7">
    <location>
        <begin position="167"/>
        <end position="187"/>
    </location>
</feature>
<dbReference type="SUPFAM" id="SSF103473">
    <property type="entry name" value="MFS general substrate transporter"/>
    <property type="match status" value="1"/>
</dbReference>
<dbReference type="NCBIfam" id="TIGR00711">
    <property type="entry name" value="efflux_EmrB"/>
    <property type="match status" value="1"/>
</dbReference>
<name>A0A7Z7VWK8_STASC</name>
<dbReference type="PROSITE" id="PS50850">
    <property type="entry name" value="MFS"/>
    <property type="match status" value="1"/>
</dbReference>
<reference evidence="10" key="1">
    <citation type="submission" date="2018-06" db="EMBL/GenBank/DDBJ databases">
        <authorList>
            <consortium name="Pathogen Informatics"/>
            <person name="Doyle S."/>
        </authorList>
    </citation>
    <scope>NUCLEOTIDE SEQUENCE [LARGE SCALE GENOMIC DNA]</scope>
    <source>
        <strain evidence="10">NCTC12218</strain>
    </source>
</reference>